<evidence type="ECO:0000256" key="1">
    <source>
        <dbReference type="SAM" id="MobiDB-lite"/>
    </source>
</evidence>
<dbReference type="Proteomes" id="UP000001555">
    <property type="component" value="Unassembled WGS sequence"/>
</dbReference>
<sequence>MRFNYRIEQQEPSTENTAAAGDKTAEAKTWTGGECYLGPFRKRGQPGGPRKGAPPRYSGSPALEPFHRATWQNEEPPPPTLTRVYSAATTQRATLLEDDHRAPQSRDRGPETGESRL</sequence>
<dbReference type="PaxDb" id="6945-B7PHX6"/>
<feature type="compositionally biased region" description="Basic and acidic residues" evidence="1">
    <location>
        <begin position="95"/>
        <end position="117"/>
    </location>
</feature>
<organism>
    <name type="scientific">Ixodes scapularis</name>
    <name type="common">Black-legged tick</name>
    <name type="synonym">Deer tick</name>
    <dbReference type="NCBI Taxonomy" id="6945"/>
    <lineage>
        <taxon>Eukaryota</taxon>
        <taxon>Metazoa</taxon>
        <taxon>Ecdysozoa</taxon>
        <taxon>Arthropoda</taxon>
        <taxon>Chelicerata</taxon>
        <taxon>Arachnida</taxon>
        <taxon>Acari</taxon>
        <taxon>Parasitiformes</taxon>
        <taxon>Ixodida</taxon>
        <taxon>Ixodoidea</taxon>
        <taxon>Ixodidae</taxon>
        <taxon>Ixodinae</taxon>
        <taxon>Ixodes</taxon>
    </lineage>
</organism>
<reference evidence="2 4" key="1">
    <citation type="submission" date="2008-03" db="EMBL/GenBank/DDBJ databases">
        <title>Annotation of Ixodes scapularis.</title>
        <authorList>
            <consortium name="Ixodes scapularis Genome Project Consortium"/>
            <person name="Caler E."/>
            <person name="Hannick L.I."/>
            <person name="Bidwell S."/>
            <person name="Joardar V."/>
            <person name="Thiagarajan M."/>
            <person name="Amedeo P."/>
            <person name="Galinsky K.J."/>
            <person name="Schobel S."/>
            <person name="Inman J."/>
            <person name="Hostetler J."/>
            <person name="Miller J."/>
            <person name="Hammond M."/>
            <person name="Megy K."/>
            <person name="Lawson D."/>
            <person name="Kodira C."/>
            <person name="Sutton G."/>
            <person name="Meyer J."/>
            <person name="Hill C.A."/>
            <person name="Birren B."/>
            <person name="Nene V."/>
            <person name="Collins F."/>
            <person name="Alarcon-Chaidez F."/>
            <person name="Wikel S."/>
            <person name="Strausberg R."/>
        </authorList>
    </citation>
    <scope>NUCLEOTIDE SEQUENCE [LARGE SCALE GENOMIC DNA]</scope>
    <source>
        <strain evidence="4">Wikel</strain>
        <strain evidence="2">Wikel colony</strain>
    </source>
</reference>
<gene>
    <name evidence="2" type="ORF">IscW_ISCW018063</name>
</gene>
<dbReference type="HOGENOM" id="CLU_2087451_0_0_1"/>
<evidence type="ECO:0000313" key="3">
    <source>
        <dbReference type="EnsemblMetazoa" id="ISCW018063-PA"/>
    </source>
</evidence>
<name>B7PHX6_IXOSC</name>
<dbReference type="EnsemblMetazoa" id="ISCW018063-RA">
    <property type="protein sequence ID" value="ISCW018063-PA"/>
    <property type="gene ID" value="ISCW018063"/>
</dbReference>
<protein>
    <submittedName>
        <fullName evidence="2 3">Uncharacterized protein</fullName>
    </submittedName>
</protein>
<dbReference type="EMBL" id="DS715462">
    <property type="protein sequence ID" value="EEC06198.1"/>
    <property type="molecule type" value="Genomic_DNA"/>
</dbReference>
<accession>B7PHX6</accession>
<evidence type="ECO:0000313" key="2">
    <source>
        <dbReference type="EMBL" id="EEC06198.1"/>
    </source>
</evidence>
<proteinExistence type="predicted"/>
<dbReference type="AlphaFoldDB" id="B7PHX6"/>
<dbReference type="EMBL" id="ABJB010496442">
    <property type="status" value="NOT_ANNOTATED_CDS"/>
    <property type="molecule type" value="Genomic_DNA"/>
</dbReference>
<dbReference type="VEuPathDB" id="VectorBase:ISCI018063"/>
<dbReference type="VEuPathDB" id="VectorBase:ISCW018063"/>
<feature type="region of interest" description="Disordered" evidence="1">
    <location>
        <begin position="1"/>
        <end position="117"/>
    </location>
</feature>
<dbReference type="InParanoid" id="B7PHX6"/>
<keyword evidence="4" id="KW-1185">Reference proteome</keyword>
<evidence type="ECO:0000313" key="4">
    <source>
        <dbReference type="Proteomes" id="UP000001555"/>
    </source>
</evidence>
<reference evidence="3" key="2">
    <citation type="submission" date="2020-05" db="UniProtKB">
        <authorList>
            <consortium name="EnsemblMetazoa"/>
        </authorList>
    </citation>
    <scope>IDENTIFICATION</scope>
    <source>
        <strain evidence="3">wikel</strain>
    </source>
</reference>